<name>A0ABQ6IJZ7_9MICO</name>
<feature type="domain" description="M23ase beta-sheet core" evidence="2">
    <location>
        <begin position="75"/>
        <end position="169"/>
    </location>
</feature>
<dbReference type="InterPro" id="IPR011055">
    <property type="entry name" value="Dup_hybrid_motif"/>
</dbReference>
<proteinExistence type="predicted"/>
<dbReference type="SUPFAM" id="SSF51261">
    <property type="entry name" value="Duplicated hybrid motif"/>
    <property type="match status" value="1"/>
</dbReference>
<keyword evidence="4" id="KW-1185">Reference proteome</keyword>
<evidence type="ECO:0000313" key="4">
    <source>
        <dbReference type="Proteomes" id="UP001157125"/>
    </source>
</evidence>
<dbReference type="Proteomes" id="UP001157125">
    <property type="component" value="Unassembled WGS sequence"/>
</dbReference>
<evidence type="ECO:0000259" key="2">
    <source>
        <dbReference type="Pfam" id="PF01551"/>
    </source>
</evidence>
<dbReference type="InterPro" id="IPR016047">
    <property type="entry name" value="M23ase_b-sheet_dom"/>
</dbReference>
<accession>A0ABQ6IJZ7</accession>
<gene>
    <name evidence="3" type="ORF">GCM10025876_32420</name>
</gene>
<reference evidence="4" key="1">
    <citation type="journal article" date="2019" name="Int. J. Syst. Evol. Microbiol.">
        <title>The Global Catalogue of Microorganisms (GCM) 10K type strain sequencing project: providing services to taxonomists for standard genome sequencing and annotation.</title>
        <authorList>
            <consortium name="The Broad Institute Genomics Platform"/>
            <consortium name="The Broad Institute Genome Sequencing Center for Infectious Disease"/>
            <person name="Wu L."/>
            <person name="Ma J."/>
        </authorList>
    </citation>
    <scope>NUCLEOTIDE SEQUENCE [LARGE SCALE GENOMIC DNA]</scope>
    <source>
        <strain evidence="4">NBRC 112299</strain>
    </source>
</reference>
<keyword evidence="1" id="KW-0732">Signal</keyword>
<dbReference type="CDD" id="cd12797">
    <property type="entry name" value="M23_peptidase"/>
    <property type="match status" value="1"/>
</dbReference>
<comment type="caution">
    <text evidence="3">The sequence shown here is derived from an EMBL/GenBank/DDBJ whole genome shotgun (WGS) entry which is preliminary data.</text>
</comment>
<evidence type="ECO:0000256" key="1">
    <source>
        <dbReference type="SAM" id="SignalP"/>
    </source>
</evidence>
<feature type="chain" id="PRO_5047204878" description="M23ase beta-sheet core domain-containing protein" evidence="1">
    <location>
        <begin position="22"/>
        <end position="185"/>
    </location>
</feature>
<organism evidence="3 4">
    <name type="scientific">Demequina litorisediminis</name>
    <dbReference type="NCBI Taxonomy" id="1849022"/>
    <lineage>
        <taxon>Bacteria</taxon>
        <taxon>Bacillati</taxon>
        <taxon>Actinomycetota</taxon>
        <taxon>Actinomycetes</taxon>
        <taxon>Micrococcales</taxon>
        <taxon>Demequinaceae</taxon>
        <taxon>Demequina</taxon>
    </lineage>
</organism>
<dbReference type="RefSeq" id="WP_284328927.1">
    <property type="nucleotide sequence ID" value="NZ_BSUN01000001.1"/>
</dbReference>
<evidence type="ECO:0000313" key="3">
    <source>
        <dbReference type="EMBL" id="GMA37038.1"/>
    </source>
</evidence>
<feature type="signal peptide" evidence="1">
    <location>
        <begin position="1"/>
        <end position="21"/>
    </location>
</feature>
<protein>
    <recommendedName>
        <fullName evidence="2">M23ase beta-sheet core domain-containing protein</fullName>
    </recommendedName>
</protein>
<dbReference type="EMBL" id="BSUN01000001">
    <property type="protein sequence ID" value="GMA37038.1"/>
    <property type="molecule type" value="Genomic_DNA"/>
</dbReference>
<dbReference type="Gene3D" id="2.70.70.10">
    <property type="entry name" value="Glucose Permease (Domain IIA)"/>
    <property type="match status" value="1"/>
</dbReference>
<dbReference type="Pfam" id="PF01551">
    <property type="entry name" value="Peptidase_M23"/>
    <property type="match status" value="1"/>
</dbReference>
<sequence>MTFLSLRWFGLVAAGMLLAVAAATPGAAMPRAVTAATATATATAASGEHAPLASPLTPMRLVSPAVLPAQPWLPGHRGIDLAAAPGDNVTSPGPGIITFAGVVVDRPVVTVTHDDGLRSSLEPVTATVALGDAVSAGSSVGVVADSPSHCEPDTCVHWGVRDGDTYLDPLDLLAGFGPVILLEVE</sequence>